<dbReference type="PROSITE" id="PS50887">
    <property type="entry name" value="GGDEF"/>
    <property type="match status" value="1"/>
</dbReference>
<proteinExistence type="predicted"/>
<evidence type="ECO:0000313" key="6">
    <source>
        <dbReference type="Proteomes" id="UP000244441"/>
    </source>
</evidence>
<feature type="transmembrane region" description="Helical" evidence="3">
    <location>
        <begin position="16"/>
        <end position="35"/>
    </location>
</feature>
<gene>
    <name evidence="5" type="primary">adrA</name>
    <name evidence="5" type="synonym">yaiC</name>
    <name evidence="5" type="ORF">C2869_19880</name>
</gene>
<dbReference type="CDD" id="cd01949">
    <property type="entry name" value="GGDEF"/>
    <property type="match status" value="1"/>
</dbReference>
<keyword evidence="6" id="KW-1185">Reference proteome</keyword>
<keyword evidence="3" id="KW-1133">Transmembrane helix</keyword>
<dbReference type="Proteomes" id="UP000244441">
    <property type="component" value="Chromosome"/>
</dbReference>
<dbReference type="InterPro" id="IPR043128">
    <property type="entry name" value="Rev_trsase/Diguanyl_cyclase"/>
</dbReference>
<dbReference type="PANTHER" id="PTHR45138">
    <property type="entry name" value="REGULATORY COMPONENTS OF SENSORY TRANSDUCTION SYSTEM"/>
    <property type="match status" value="1"/>
</dbReference>
<dbReference type="GO" id="GO:0052621">
    <property type="term" value="F:diguanylate cyclase activity"/>
    <property type="evidence" value="ECO:0007669"/>
    <property type="project" value="UniProtKB-EC"/>
</dbReference>
<dbReference type="InterPro" id="IPR007894">
    <property type="entry name" value="MASE2"/>
</dbReference>
<evidence type="ECO:0000256" key="2">
    <source>
        <dbReference type="ARBA" id="ARBA00012528"/>
    </source>
</evidence>
<dbReference type="Gene3D" id="3.30.70.270">
    <property type="match status" value="1"/>
</dbReference>
<dbReference type="EMBL" id="CP026604">
    <property type="protein sequence ID" value="AWB68520.1"/>
    <property type="molecule type" value="Genomic_DNA"/>
</dbReference>
<dbReference type="GO" id="GO:0043709">
    <property type="term" value="P:cell adhesion involved in single-species biofilm formation"/>
    <property type="evidence" value="ECO:0007669"/>
    <property type="project" value="TreeGrafter"/>
</dbReference>
<sequence length="347" mass="39099">MPANTYKQGIGFVKRLYMPRVFGSGLGAISMAAVLQSLGHAWYWWLLLFINGFVWPHVAFTLSRYAVKPYDAEIRNLKLDSLFAAFWLPIMHFNLLPSILIVAWMSFNNISAGGGKLFVRGLTMMLAGIVVGCLIYGLQFNIEPSLTHMYAAVPVLLIYPLFLGYVTYNLSRRLRVQRHKLDRASRLDSLTQLYNRHYWEELVSSEHIKCERHNYKASIVLIDIDGFKQVNDKFGHMAGDKALQMVASCIQENIRQCDELGRYAGEEFGILLTDTSGYQALTLASKLRHKINSLLIPAIEGSHLQVTIGVAEYSATQMEYNDWLTQADQALADAKKLGRNQIALAAG</sequence>
<dbReference type="AlphaFoldDB" id="A0A2S0VWP3"/>
<dbReference type="Pfam" id="PF00990">
    <property type="entry name" value="GGDEF"/>
    <property type="match status" value="1"/>
</dbReference>
<name>A0A2S0VWP3_9ALTE</name>
<dbReference type="NCBIfam" id="TIGR00254">
    <property type="entry name" value="GGDEF"/>
    <property type="match status" value="1"/>
</dbReference>
<dbReference type="GO" id="GO:0005886">
    <property type="term" value="C:plasma membrane"/>
    <property type="evidence" value="ECO:0007669"/>
    <property type="project" value="TreeGrafter"/>
</dbReference>
<accession>A0A2S0VWP3</accession>
<comment type="cofactor">
    <cofactor evidence="1">
        <name>Mg(2+)</name>
        <dbReference type="ChEBI" id="CHEBI:18420"/>
    </cofactor>
</comment>
<reference evidence="5 6" key="1">
    <citation type="submission" date="2018-01" db="EMBL/GenBank/DDBJ databases">
        <title>Genome sequence of a Cantenovulum-like bacteria.</title>
        <authorList>
            <person name="Tan W.R."/>
            <person name="Lau N.-S."/>
            <person name="Go F."/>
            <person name="Amirul A.-A.A."/>
        </authorList>
    </citation>
    <scope>NUCLEOTIDE SEQUENCE [LARGE SCALE GENOMIC DNA]</scope>
    <source>
        <strain evidence="5 6">CCB-QB4</strain>
    </source>
</reference>
<evidence type="ECO:0000313" key="5">
    <source>
        <dbReference type="EMBL" id="AWB68520.1"/>
    </source>
</evidence>
<organism evidence="5 6">
    <name type="scientific">Saccharobesus litoralis</name>
    <dbReference type="NCBI Taxonomy" id="2172099"/>
    <lineage>
        <taxon>Bacteria</taxon>
        <taxon>Pseudomonadati</taxon>
        <taxon>Pseudomonadota</taxon>
        <taxon>Gammaproteobacteria</taxon>
        <taxon>Alteromonadales</taxon>
        <taxon>Alteromonadaceae</taxon>
        <taxon>Saccharobesus</taxon>
    </lineage>
</organism>
<feature type="transmembrane region" description="Helical" evidence="3">
    <location>
        <begin position="150"/>
        <end position="170"/>
    </location>
</feature>
<evidence type="ECO:0000256" key="1">
    <source>
        <dbReference type="ARBA" id="ARBA00001946"/>
    </source>
</evidence>
<dbReference type="SUPFAM" id="SSF55073">
    <property type="entry name" value="Nucleotide cyclase"/>
    <property type="match status" value="1"/>
</dbReference>
<dbReference type="InterPro" id="IPR050469">
    <property type="entry name" value="Diguanylate_Cyclase"/>
</dbReference>
<dbReference type="PANTHER" id="PTHR45138:SF24">
    <property type="entry name" value="DIGUANYLATE CYCLASE DGCC-RELATED"/>
    <property type="match status" value="1"/>
</dbReference>
<evidence type="ECO:0000256" key="3">
    <source>
        <dbReference type="SAM" id="Phobius"/>
    </source>
</evidence>
<dbReference type="KEGG" id="cate:C2869_19880"/>
<dbReference type="InterPro" id="IPR000160">
    <property type="entry name" value="GGDEF_dom"/>
</dbReference>
<feature type="domain" description="GGDEF" evidence="4">
    <location>
        <begin position="215"/>
        <end position="347"/>
    </location>
</feature>
<evidence type="ECO:0000259" key="4">
    <source>
        <dbReference type="PROSITE" id="PS50887"/>
    </source>
</evidence>
<dbReference type="SMART" id="SM00267">
    <property type="entry name" value="GGDEF"/>
    <property type="match status" value="1"/>
</dbReference>
<keyword evidence="3" id="KW-0472">Membrane</keyword>
<dbReference type="GO" id="GO:1902201">
    <property type="term" value="P:negative regulation of bacterial-type flagellum-dependent cell motility"/>
    <property type="evidence" value="ECO:0007669"/>
    <property type="project" value="TreeGrafter"/>
</dbReference>
<dbReference type="FunFam" id="3.30.70.270:FF:000001">
    <property type="entry name" value="Diguanylate cyclase domain protein"/>
    <property type="match status" value="1"/>
</dbReference>
<keyword evidence="3" id="KW-0812">Transmembrane</keyword>
<dbReference type="Pfam" id="PF05230">
    <property type="entry name" value="MASE2"/>
    <property type="match status" value="1"/>
</dbReference>
<dbReference type="EC" id="2.7.7.65" evidence="2"/>
<dbReference type="InterPro" id="IPR029787">
    <property type="entry name" value="Nucleotide_cyclase"/>
</dbReference>
<feature type="transmembrane region" description="Helical" evidence="3">
    <location>
        <begin position="117"/>
        <end position="138"/>
    </location>
</feature>
<feature type="transmembrane region" description="Helical" evidence="3">
    <location>
        <begin position="82"/>
        <end position="105"/>
    </location>
</feature>
<protein>
    <recommendedName>
        <fullName evidence="2">diguanylate cyclase</fullName>
        <ecNumber evidence="2">2.7.7.65</ecNumber>
    </recommendedName>
</protein>